<comment type="caution">
    <text evidence="2">The sequence shown here is derived from an EMBL/GenBank/DDBJ whole genome shotgun (WGS) entry which is preliminary data.</text>
</comment>
<evidence type="ECO:0000313" key="2">
    <source>
        <dbReference type="EMBL" id="MFC4291124.1"/>
    </source>
</evidence>
<keyword evidence="1" id="KW-0732">Signal</keyword>
<feature type="signal peptide" evidence="1">
    <location>
        <begin position="1"/>
        <end position="21"/>
    </location>
</feature>
<evidence type="ECO:0000313" key="3">
    <source>
        <dbReference type="Proteomes" id="UP001595887"/>
    </source>
</evidence>
<accession>A0ABV8REJ4</accession>
<gene>
    <name evidence="2" type="ORF">ACFOWX_01715</name>
</gene>
<protein>
    <submittedName>
        <fullName evidence="2">YdiY family protein</fullName>
    </submittedName>
</protein>
<dbReference type="RefSeq" id="WP_381420719.1">
    <property type="nucleotide sequence ID" value="NZ_JBHSDH010000010.1"/>
</dbReference>
<dbReference type="InterPro" id="IPR007433">
    <property type="entry name" value="DUF481"/>
</dbReference>
<dbReference type="Proteomes" id="UP001595887">
    <property type="component" value="Unassembled WGS sequence"/>
</dbReference>
<sequence length="303" mass="32306">MNNFAKAAILAGLSAASPALAQASAEQALDAAIAADDTAAVEAIAKYALQADPENAANITRKTEAYKTKIAAADAAAKAAQIEEQRNASLFDNWSGRGELGAFRSSGNSSNTGLTAGLALERDGIKWRYKLSALADYQRSGGTTTREQFTGGFEANYKINKRLFGYGLGQYERDRFQGYSARYSVSAGLGYQVIDTDKMKLDVKGGPAWRQTEFVAGGSQSSLAGLTNANFAWNISPTITLRQNASAYLESANSSLTSLTALEAKINSALTARLSYQVERDSNPPAGLENTDTLSRVTIIYDF</sequence>
<feature type="chain" id="PRO_5047303403" evidence="1">
    <location>
        <begin position="22"/>
        <end position="303"/>
    </location>
</feature>
<reference evidence="3" key="1">
    <citation type="journal article" date="2019" name="Int. J. Syst. Evol. Microbiol.">
        <title>The Global Catalogue of Microorganisms (GCM) 10K type strain sequencing project: providing services to taxonomists for standard genome sequencing and annotation.</title>
        <authorList>
            <consortium name="The Broad Institute Genomics Platform"/>
            <consortium name="The Broad Institute Genome Sequencing Center for Infectious Disease"/>
            <person name="Wu L."/>
            <person name="Ma J."/>
        </authorList>
    </citation>
    <scope>NUCLEOTIDE SEQUENCE [LARGE SCALE GENOMIC DNA]</scope>
    <source>
        <strain evidence="3">CECT 8531</strain>
    </source>
</reference>
<keyword evidence="3" id="KW-1185">Reference proteome</keyword>
<dbReference type="EMBL" id="JBHSDH010000010">
    <property type="protein sequence ID" value="MFC4291124.1"/>
    <property type="molecule type" value="Genomic_DNA"/>
</dbReference>
<organism evidence="2 3">
    <name type="scientific">Sphingorhabdus arenilitoris</name>
    <dbReference type="NCBI Taxonomy" id="1490041"/>
    <lineage>
        <taxon>Bacteria</taxon>
        <taxon>Pseudomonadati</taxon>
        <taxon>Pseudomonadota</taxon>
        <taxon>Alphaproteobacteria</taxon>
        <taxon>Sphingomonadales</taxon>
        <taxon>Sphingomonadaceae</taxon>
        <taxon>Sphingorhabdus</taxon>
    </lineage>
</organism>
<dbReference type="Pfam" id="PF04338">
    <property type="entry name" value="DUF481"/>
    <property type="match status" value="1"/>
</dbReference>
<proteinExistence type="predicted"/>
<name>A0ABV8REJ4_9SPHN</name>
<evidence type="ECO:0000256" key="1">
    <source>
        <dbReference type="SAM" id="SignalP"/>
    </source>
</evidence>